<sequence>MPALRYIAALLFLALAQTAYATGDEGCTDLDCLLCPALKDPDNYLQGNMKLMDQLTPGTDRWLFRSEVDLTNTFGMPRAMTAEYARLIDALAAKGIQLGMILQPTRGLMHRGKVRQDWNQGFDFERSRNSFAVYLEQLRAAGALVPDMVQLVDRPPEEEYFFRRDHHWTSDGARATARVVADYLREQPIYPQLTKKAYRTEPGLTQHKDGTLNLALHSLCGNDYGVQYVPGYRTVPAVNDVSALFDEQPEPEVILLGTSNSAARDEENKQFNFDGFLKEYLSIDLLNYALPGAGEYGAMVEYLNSDSYAPEAPPKLILWELPANYTLADPLMYRQLIPAIEGQCSEAETVLARRQERPGLKTAERVELLSNTGAGRRALAGYNGYLDIRIGDGNVKDFYIIVYYDNGTRDKVWIRREAIVSGGQYYLELSKASEFRNANLLSVFMEPTETLQTPTTLEVRLCR</sequence>
<evidence type="ECO:0000256" key="3">
    <source>
        <dbReference type="ARBA" id="ARBA00006553"/>
    </source>
</evidence>
<accession>A0ABX9XF40</accession>
<feature type="signal peptide" evidence="12">
    <location>
        <begin position="1"/>
        <end position="21"/>
    </location>
</feature>
<evidence type="ECO:0000256" key="12">
    <source>
        <dbReference type="SAM" id="SignalP"/>
    </source>
</evidence>
<evidence type="ECO:0000259" key="14">
    <source>
        <dbReference type="Pfam" id="PF16824"/>
    </source>
</evidence>
<proteinExistence type="inferred from homology"/>
<organism evidence="15 16">
    <name type="scientific">Pseudomonas neustonica</name>
    <dbReference type="NCBI Taxonomy" id="2487346"/>
    <lineage>
        <taxon>Bacteria</taxon>
        <taxon>Pseudomonadati</taxon>
        <taxon>Pseudomonadota</taxon>
        <taxon>Gammaproteobacteria</taxon>
        <taxon>Pseudomonadales</taxon>
        <taxon>Pseudomonadaceae</taxon>
        <taxon>Pseudomonas</taxon>
    </lineage>
</organism>
<dbReference type="Pfam" id="PF16824">
    <property type="entry name" value="CBM_26"/>
    <property type="match status" value="1"/>
</dbReference>
<feature type="domain" description="Alginate biosynthesis protein AlgX C-terminal carbohydrate-binding module" evidence="14">
    <location>
        <begin position="344"/>
        <end position="463"/>
    </location>
</feature>
<evidence type="ECO:0000256" key="1">
    <source>
        <dbReference type="ARBA" id="ARBA00004418"/>
    </source>
</evidence>
<protein>
    <recommendedName>
        <fullName evidence="4">Alginate biosynthesis protein AlgX</fullName>
    </recommendedName>
    <alternativeName>
        <fullName evidence="11">Probable alginate O-acetyltransferase AlgX</fullName>
    </alternativeName>
</protein>
<dbReference type="EMBL" id="RKKU01000022">
    <property type="protein sequence ID" value="ROZ82362.1"/>
    <property type="molecule type" value="Genomic_DNA"/>
</dbReference>
<evidence type="ECO:0000256" key="2">
    <source>
        <dbReference type="ARBA" id="ARBA00005182"/>
    </source>
</evidence>
<dbReference type="RefSeq" id="WP_123890629.1">
    <property type="nucleotide sequence ID" value="NZ_RKKU01000022.1"/>
</dbReference>
<feature type="domain" description="AlgX/AlgJ SGNH hydrolase-like" evidence="13">
    <location>
        <begin position="56"/>
        <end position="322"/>
    </location>
</feature>
<dbReference type="Proteomes" id="UP000275199">
    <property type="component" value="Unassembled WGS sequence"/>
</dbReference>
<comment type="subcellular location">
    <subcellularLocation>
        <location evidence="1">Periplasm</location>
    </subcellularLocation>
</comment>
<evidence type="ECO:0000313" key="15">
    <source>
        <dbReference type="EMBL" id="ROZ82362.1"/>
    </source>
</evidence>
<evidence type="ECO:0000256" key="7">
    <source>
        <dbReference type="ARBA" id="ARBA00022764"/>
    </source>
</evidence>
<evidence type="ECO:0000256" key="10">
    <source>
        <dbReference type="ARBA" id="ARBA00023315"/>
    </source>
</evidence>
<keyword evidence="10" id="KW-0012">Acyltransferase</keyword>
<keyword evidence="6 12" id="KW-0732">Signal</keyword>
<evidence type="ECO:0000256" key="11">
    <source>
        <dbReference type="ARBA" id="ARBA00032384"/>
    </source>
</evidence>
<dbReference type="CDD" id="cd14441">
    <property type="entry name" value="AlgX_N"/>
    <property type="match status" value="1"/>
</dbReference>
<dbReference type="Pfam" id="PF16822">
    <property type="entry name" value="ALGX"/>
    <property type="match status" value="1"/>
</dbReference>
<dbReference type="InterPro" id="IPR031798">
    <property type="entry name" value="AlgX_C"/>
</dbReference>
<name>A0ABX9XF40_9PSED</name>
<evidence type="ECO:0000256" key="6">
    <source>
        <dbReference type="ARBA" id="ARBA00022729"/>
    </source>
</evidence>
<keyword evidence="5" id="KW-0808">Transferase</keyword>
<dbReference type="InterPro" id="IPR038639">
    <property type="entry name" value="AlgX_C_sf"/>
</dbReference>
<gene>
    <name evidence="15" type="ORF">EF096_15110</name>
</gene>
<evidence type="ECO:0000259" key="13">
    <source>
        <dbReference type="Pfam" id="PF16822"/>
    </source>
</evidence>
<evidence type="ECO:0000256" key="8">
    <source>
        <dbReference type="ARBA" id="ARBA00022841"/>
    </source>
</evidence>
<evidence type="ECO:0000256" key="4">
    <source>
        <dbReference type="ARBA" id="ARBA00013937"/>
    </source>
</evidence>
<dbReference type="Gene3D" id="2.60.120.1380">
    <property type="entry name" value="C-terminal carbohydrate-binding module"/>
    <property type="match status" value="1"/>
</dbReference>
<keyword evidence="9" id="KW-1015">Disulfide bond</keyword>
<comment type="similarity">
    <text evidence="3">Belongs to the AlgX family.</text>
</comment>
<keyword evidence="8" id="KW-0016">Alginate biosynthesis</keyword>
<comment type="pathway">
    <text evidence="2">Glycan biosynthesis; alginate biosynthesis.</text>
</comment>
<dbReference type="CDD" id="cd14487">
    <property type="entry name" value="AlgX_C"/>
    <property type="match status" value="1"/>
</dbReference>
<evidence type="ECO:0000313" key="16">
    <source>
        <dbReference type="Proteomes" id="UP000275199"/>
    </source>
</evidence>
<feature type="chain" id="PRO_5046366851" description="Alginate biosynthesis protein AlgX" evidence="12">
    <location>
        <begin position="22"/>
        <end position="463"/>
    </location>
</feature>
<comment type="caution">
    <text evidence="15">The sequence shown here is derived from an EMBL/GenBank/DDBJ whole genome shotgun (WGS) entry which is preliminary data.</text>
</comment>
<dbReference type="InterPro" id="IPR031811">
    <property type="entry name" value="ALGX/ALGJ_SGNH-like"/>
</dbReference>
<evidence type="ECO:0000256" key="9">
    <source>
        <dbReference type="ARBA" id="ARBA00023157"/>
    </source>
</evidence>
<keyword evidence="7" id="KW-0574">Periplasm</keyword>
<dbReference type="InterPro" id="IPR034655">
    <property type="entry name" value="AlgX_N"/>
</dbReference>
<keyword evidence="16" id="KW-1185">Reference proteome</keyword>
<evidence type="ECO:0000256" key="5">
    <source>
        <dbReference type="ARBA" id="ARBA00022679"/>
    </source>
</evidence>
<reference evidence="15 16" key="1">
    <citation type="submission" date="2018-11" db="EMBL/GenBank/DDBJ databases">
        <authorList>
            <person name="Jang G.I."/>
            <person name="Hwang C.Y."/>
        </authorList>
    </citation>
    <scope>NUCLEOTIDE SEQUENCE [LARGE SCALE GENOMIC DNA]</scope>
    <source>
        <strain evidence="15 16">SSM26</strain>
    </source>
</reference>